<dbReference type="InterPro" id="IPR011990">
    <property type="entry name" value="TPR-like_helical_dom_sf"/>
</dbReference>
<dbReference type="AlphaFoldDB" id="A0A1U9NI90"/>
<dbReference type="OrthoDB" id="281176at2"/>
<feature type="repeat" description="TPR" evidence="1">
    <location>
        <begin position="169"/>
        <end position="202"/>
    </location>
</feature>
<evidence type="ECO:0000256" key="1">
    <source>
        <dbReference type="PROSITE-ProRule" id="PRU00339"/>
    </source>
</evidence>
<evidence type="ECO:0000256" key="2">
    <source>
        <dbReference type="SAM" id="MobiDB-lite"/>
    </source>
</evidence>
<dbReference type="PROSITE" id="PS51257">
    <property type="entry name" value="PROKAR_LIPOPROTEIN"/>
    <property type="match status" value="1"/>
</dbReference>
<keyword evidence="3" id="KW-0732">Signal</keyword>
<feature type="chain" id="PRO_5012007532" evidence="3">
    <location>
        <begin position="18"/>
        <end position="275"/>
    </location>
</feature>
<sequence length="275" mass="31605">MTKTIYSLTLILLVVMAAGCGEQVQKELYEEPSGRVVQEGISFAAPTAEEVELVEYMAAQRSSYRKSLQALADYYKRTGDATKLRWARQEVDALNEVPRYSYIMAAETVDIGQRAVNEIEAANQLYNEGLSIYRSTAFVPVLADEGKLRQALAKFNAVISRYPTSDKVDDAAYRAGRIYEHFDNYEIAVTYYKRAFKWDPNTPYPVRYRAAFLLDHRLHDRKEALTLYRDAVEKESSYFDNMEYARNRILQLTQPEREVSPEVEETEPVEGQVTQ</sequence>
<reference evidence="5" key="1">
    <citation type="submission" date="2017-02" db="EMBL/GenBank/DDBJ databases">
        <title>Comparative genomics and description of representatives of a novel lineage of planctomycetes thriving in anoxic sediments.</title>
        <authorList>
            <person name="Spring S."/>
            <person name="Bunk B."/>
            <person name="Sproer C."/>
        </authorList>
    </citation>
    <scope>NUCLEOTIDE SEQUENCE [LARGE SCALE GENOMIC DNA]</scope>
    <source>
        <strain evidence="5">ST-NAGAB-D1</strain>
    </source>
</reference>
<protein>
    <submittedName>
        <fullName evidence="4">Outer membrane assembly lipoprotein YfiO</fullName>
    </submittedName>
</protein>
<evidence type="ECO:0000313" key="4">
    <source>
        <dbReference type="EMBL" id="AQT67643.1"/>
    </source>
</evidence>
<name>A0A1U9NI90_9BACT</name>
<dbReference type="Gene3D" id="1.25.40.10">
    <property type="entry name" value="Tetratricopeptide repeat domain"/>
    <property type="match status" value="1"/>
</dbReference>
<dbReference type="PROSITE" id="PS50005">
    <property type="entry name" value="TPR"/>
    <property type="match status" value="1"/>
</dbReference>
<feature type="signal peptide" evidence="3">
    <location>
        <begin position="1"/>
        <end position="17"/>
    </location>
</feature>
<organism evidence="4 5">
    <name type="scientific">Anaerohalosphaera lusitana</name>
    <dbReference type="NCBI Taxonomy" id="1936003"/>
    <lineage>
        <taxon>Bacteria</taxon>
        <taxon>Pseudomonadati</taxon>
        <taxon>Planctomycetota</taxon>
        <taxon>Phycisphaerae</taxon>
        <taxon>Sedimentisphaerales</taxon>
        <taxon>Anaerohalosphaeraceae</taxon>
        <taxon>Anaerohalosphaera</taxon>
    </lineage>
</organism>
<keyword evidence="1" id="KW-0802">TPR repeat</keyword>
<dbReference type="InterPro" id="IPR019734">
    <property type="entry name" value="TPR_rpt"/>
</dbReference>
<dbReference type="KEGG" id="alus:STSP2_00791"/>
<evidence type="ECO:0000313" key="5">
    <source>
        <dbReference type="Proteomes" id="UP000189674"/>
    </source>
</evidence>
<feature type="region of interest" description="Disordered" evidence="2">
    <location>
        <begin position="253"/>
        <end position="275"/>
    </location>
</feature>
<dbReference type="Pfam" id="PF13181">
    <property type="entry name" value="TPR_8"/>
    <property type="match status" value="1"/>
</dbReference>
<gene>
    <name evidence="4" type="ORF">STSP2_00791</name>
</gene>
<dbReference type="STRING" id="1936003.STSP2_00791"/>
<keyword evidence="4" id="KW-0449">Lipoprotein</keyword>
<dbReference type="SUPFAM" id="SSF48452">
    <property type="entry name" value="TPR-like"/>
    <property type="match status" value="1"/>
</dbReference>
<proteinExistence type="predicted"/>
<accession>A0A1U9NI90</accession>
<keyword evidence="5" id="KW-1185">Reference proteome</keyword>
<dbReference type="Proteomes" id="UP000189674">
    <property type="component" value="Chromosome"/>
</dbReference>
<evidence type="ECO:0000256" key="3">
    <source>
        <dbReference type="SAM" id="SignalP"/>
    </source>
</evidence>
<dbReference type="EMBL" id="CP019791">
    <property type="protein sequence ID" value="AQT67643.1"/>
    <property type="molecule type" value="Genomic_DNA"/>
</dbReference>
<dbReference type="RefSeq" id="WP_146659998.1">
    <property type="nucleotide sequence ID" value="NZ_CP019791.1"/>
</dbReference>